<keyword evidence="1" id="KW-0479">Metal-binding</keyword>
<evidence type="ECO:0000313" key="6">
    <source>
        <dbReference type="Proteomes" id="UP001600064"/>
    </source>
</evidence>
<dbReference type="Gene3D" id="4.10.240.10">
    <property type="entry name" value="Zn(2)-C6 fungal-type DNA-binding domain"/>
    <property type="match status" value="1"/>
</dbReference>
<proteinExistence type="predicted"/>
<reference evidence="5 6" key="1">
    <citation type="journal article" date="2024" name="Commun. Biol.">
        <title>Comparative genomic analysis of thermophilic fungi reveals convergent evolutionary adaptations and gene losses.</title>
        <authorList>
            <person name="Steindorff A.S."/>
            <person name="Aguilar-Pontes M.V."/>
            <person name="Robinson A.J."/>
            <person name="Andreopoulos B."/>
            <person name="LaButti K."/>
            <person name="Kuo A."/>
            <person name="Mondo S."/>
            <person name="Riley R."/>
            <person name="Otillar R."/>
            <person name="Haridas S."/>
            <person name="Lipzen A."/>
            <person name="Grimwood J."/>
            <person name="Schmutz J."/>
            <person name="Clum A."/>
            <person name="Reid I.D."/>
            <person name="Moisan M.C."/>
            <person name="Butler G."/>
            <person name="Nguyen T.T.M."/>
            <person name="Dewar K."/>
            <person name="Conant G."/>
            <person name="Drula E."/>
            <person name="Henrissat B."/>
            <person name="Hansel C."/>
            <person name="Singer S."/>
            <person name="Hutchinson M.I."/>
            <person name="de Vries R.P."/>
            <person name="Natvig D.O."/>
            <person name="Powell A.J."/>
            <person name="Tsang A."/>
            <person name="Grigoriev I.V."/>
        </authorList>
    </citation>
    <scope>NUCLEOTIDE SEQUENCE [LARGE SCALE GENOMIC DNA]</scope>
    <source>
        <strain evidence="5 6">ATCC 22073</strain>
    </source>
</reference>
<dbReference type="PANTHER" id="PTHR47431">
    <property type="entry name" value="ZN(II)2CYS6 TRANSCRIPTION FACTOR (EUROFUNG)-RELATED"/>
    <property type="match status" value="1"/>
</dbReference>
<dbReference type="RefSeq" id="XP_070869078.1">
    <property type="nucleotide sequence ID" value="XM_071008819.1"/>
</dbReference>
<dbReference type="SUPFAM" id="SSF57701">
    <property type="entry name" value="Zn2/Cys6 DNA-binding domain"/>
    <property type="match status" value="1"/>
</dbReference>
<name>A0ABR4DJ43_9PEZI</name>
<dbReference type="InterPro" id="IPR007219">
    <property type="entry name" value="XnlR_reg_dom"/>
</dbReference>
<feature type="compositionally biased region" description="Low complexity" evidence="3">
    <location>
        <begin position="117"/>
        <end position="143"/>
    </location>
</feature>
<sequence length="793" mass="85075">MFLHPDAKLVADAEHQTMDSYLVGAVAATAAAVAPPLSAASASSTSGSPSVSVSCDSPETATSCSTTSPMTSATTSSGGYLHQHQHHQPQHHQHQHYQPKQPPPNQHQPLNQPPNQQPAATAASTTTTTTTSTTTATPAAAGATVPSVPSACLACRGKHLKCDGTNPCARCIASGVECRYVPSRRGYKGPRRNTAANPHKRRASSSPDYAGPDDSCPMLLGHHHAGGLSSLGASPVDAMAAAAAAAAAAAFNPALVFPEQSPGSYSAASPMTNVSLFRNPYVAMMDPNALALTTTTTAGTTAAATTAAATASTTGAGSPALQTSVVPAPPVQPPGPTLAERCFDAFYHYFHAGHPFVLPRDHFLRLLKDGSASPNVGLVLAAMKYIGSLYVESAGPAKATYLDDALRLCYQPGVAHDGFLVQALLLLTIGLDGQCDQAKARELLADCERFAIDIGLHKRDFAVQRGRGNPVLEESWRRTWWDLYVCDGMIAGVHRITKFLLFDVDTDVGLPCEEQQYLSGRIPSPMYLEDMEDETFSDDEREFSSFAYRIAAIRNLGRMMRMPPVTFPDDPVVDRVQSLLTNWRIHLPDTKRDDLSKNCQLDEMMFQAHFITNACTIILHQPLSQLDTSPTQAVNSCAPHRPVPAGDGGFNAHTRHTLAAAAEISKMITQAVPITSHTHFFTCVITLSSIVHLSRWAQYMIDDEAHLRQQIRLNIGALRRLSRVWRAADTAWGQVKGVAQDIYRAKKAHQISPAFWVGFSQEQMINSINADEGIMSEFNAVQSVMGGGRIGSG</sequence>
<dbReference type="Pfam" id="PF00172">
    <property type="entry name" value="Zn_clus"/>
    <property type="match status" value="1"/>
</dbReference>
<dbReference type="CDD" id="cd12148">
    <property type="entry name" value="fungal_TF_MHR"/>
    <property type="match status" value="1"/>
</dbReference>
<dbReference type="PANTHER" id="PTHR47431:SF1">
    <property type="entry name" value="ZN(II)2CYS6 TRANSCRIPTION FACTOR (EUROFUNG)"/>
    <property type="match status" value="1"/>
</dbReference>
<dbReference type="InterPro" id="IPR001138">
    <property type="entry name" value="Zn2Cys6_DnaBD"/>
</dbReference>
<evidence type="ECO:0000256" key="2">
    <source>
        <dbReference type="ARBA" id="ARBA00023242"/>
    </source>
</evidence>
<organism evidence="5 6">
    <name type="scientific">Remersonia thermophila</name>
    <dbReference type="NCBI Taxonomy" id="72144"/>
    <lineage>
        <taxon>Eukaryota</taxon>
        <taxon>Fungi</taxon>
        <taxon>Dikarya</taxon>
        <taxon>Ascomycota</taxon>
        <taxon>Pezizomycotina</taxon>
        <taxon>Sordariomycetes</taxon>
        <taxon>Sordariomycetidae</taxon>
        <taxon>Sordariales</taxon>
        <taxon>Sordariales incertae sedis</taxon>
        <taxon>Remersonia</taxon>
    </lineage>
</organism>
<feature type="region of interest" description="Disordered" evidence="3">
    <location>
        <begin position="182"/>
        <end position="215"/>
    </location>
</feature>
<dbReference type="GeneID" id="98123463"/>
<keyword evidence="2" id="KW-0539">Nucleus</keyword>
<feature type="compositionally biased region" description="Basic residues" evidence="3">
    <location>
        <begin position="83"/>
        <end position="97"/>
    </location>
</feature>
<dbReference type="CDD" id="cd00067">
    <property type="entry name" value="GAL4"/>
    <property type="match status" value="1"/>
</dbReference>
<evidence type="ECO:0000256" key="1">
    <source>
        <dbReference type="ARBA" id="ARBA00022723"/>
    </source>
</evidence>
<feature type="region of interest" description="Disordered" evidence="3">
    <location>
        <begin position="39"/>
        <end position="143"/>
    </location>
</feature>
<evidence type="ECO:0000259" key="4">
    <source>
        <dbReference type="PROSITE" id="PS50048"/>
    </source>
</evidence>
<dbReference type="EMBL" id="JAZGUE010000002">
    <property type="protein sequence ID" value="KAL2270354.1"/>
    <property type="molecule type" value="Genomic_DNA"/>
</dbReference>
<accession>A0ABR4DJ43</accession>
<dbReference type="PROSITE" id="PS00463">
    <property type="entry name" value="ZN2_CY6_FUNGAL_1"/>
    <property type="match status" value="1"/>
</dbReference>
<dbReference type="InterPro" id="IPR036864">
    <property type="entry name" value="Zn2-C6_fun-type_DNA-bd_sf"/>
</dbReference>
<comment type="caution">
    <text evidence="5">The sequence shown here is derived from an EMBL/GenBank/DDBJ whole genome shotgun (WGS) entry which is preliminary data.</text>
</comment>
<evidence type="ECO:0000313" key="5">
    <source>
        <dbReference type="EMBL" id="KAL2270354.1"/>
    </source>
</evidence>
<feature type="domain" description="Zn(2)-C6 fungal-type" evidence="4">
    <location>
        <begin position="151"/>
        <end position="180"/>
    </location>
</feature>
<dbReference type="Proteomes" id="UP001600064">
    <property type="component" value="Unassembled WGS sequence"/>
</dbReference>
<evidence type="ECO:0000256" key="3">
    <source>
        <dbReference type="SAM" id="MobiDB-lite"/>
    </source>
</evidence>
<feature type="compositionally biased region" description="Pro residues" evidence="3">
    <location>
        <begin position="100"/>
        <end position="116"/>
    </location>
</feature>
<dbReference type="SMART" id="SM00066">
    <property type="entry name" value="GAL4"/>
    <property type="match status" value="1"/>
</dbReference>
<feature type="compositionally biased region" description="Low complexity" evidence="3">
    <location>
        <begin position="39"/>
        <end position="77"/>
    </location>
</feature>
<dbReference type="PROSITE" id="PS50048">
    <property type="entry name" value="ZN2_CY6_FUNGAL_2"/>
    <property type="match status" value="1"/>
</dbReference>
<protein>
    <recommendedName>
        <fullName evidence="4">Zn(2)-C6 fungal-type domain-containing protein</fullName>
    </recommendedName>
</protein>
<dbReference type="Pfam" id="PF04082">
    <property type="entry name" value="Fungal_trans"/>
    <property type="match status" value="1"/>
</dbReference>
<keyword evidence="6" id="KW-1185">Reference proteome</keyword>
<gene>
    <name evidence="5" type="ORF">VTJ83DRAFT_2538</name>
</gene>